<dbReference type="GO" id="GO:0031297">
    <property type="term" value="P:replication fork processing"/>
    <property type="evidence" value="ECO:0007669"/>
    <property type="project" value="TreeGrafter"/>
</dbReference>
<dbReference type="InterPro" id="IPR036388">
    <property type="entry name" value="WH-like_DNA-bd_sf"/>
</dbReference>
<dbReference type="GO" id="GO:0044774">
    <property type="term" value="P:mitotic DNA integrity checkpoint signaling"/>
    <property type="evidence" value="ECO:0007669"/>
    <property type="project" value="TreeGrafter"/>
</dbReference>
<dbReference type="GO" id="GO:0000014">
    <property type="term" value="F:single-stranded DNA endodeoxyribonuclease activity"/>
    <property type="evidence" value="ECO:0007669"/>
    <property type="project" value="TreeGrafter"/>
</dbReference>
<dbReference type="PANTHER" id="PTHR46060:SF2">
    <property type="entry name" value="HISTONE-LYSINE N-METHYLTRANSFERASE SETMAR"/>
    <property type="match status" value="1"/>
</dbReference>
<dbReference type="Gene3D" id="1.10.10.1450">
    <property type="match status" value="1"/>
</dbReference>
<dbReference type="InterPro" id="IPR041426">
    <property type="entry name" value="Mos1_HTH"/>
</dbReference>
<dbReference type="GO" id="GO:0000793">
    <property type="term" value="C:condensed chromosome"/>
    <property type="evidence" value="ECO:0007669"/>
    <property type="project" value="TreeGrafter"/>
</dbReference>
<dbReference type="InterPro" id="IPR052709">
    <property type="entry name" value="Transposase-MT_Hybrid"/>
</dbReference>
<dbReference type="InterPro" id="IPR036397">
    <property type="entry name" value="RNaseH_sf"/>
</dbReference>
<dbReference type="OrthoDB" id="616263at2759"/>
<dbReference type="GO" id="GO:0003697">
    <property type="term" value="F:single-stranded DNA binding"/>
    <property type="evidence" value="ECO:0007669"/>
    <property type="project" value="TreeGrafter"/>
</dbReference>
<evidence type="ECO:0000313" key="2">
    <source>
        <dbReference type="EMBL" id="GFY67460.1"/>
    </source>
</evidence>
<dbReference type="GO" id="GO:0044547">
    <property type="term" value="F:DNA topoisomerase binding"/>
    <property type="evidence" value="ECO:0007669"/>
    <property type="project" value="TreeGrafter"/>
</dbReference>
<keyword evidence="3" id="KW-1185">Reference proteome</keyword>
<evidence type="ECO:0000259" key="1">
    <source>
        <dbReference type="Pfam" id="PF17906"/>
    </source>
</evidence>
<dbReference type="GO" id="GO:0000729">
    <property type="term" value="P:DNA double-strand break processing"/>
    <property type="evidence" value="ECO:0007669"/>
    <property type="project" value="TreeGrafter"/>
</dbReference>
<name>A0A8X7CJ30_9ARAC</name>
<dbReference type="GO" id="GO:0042800">
    <property type="term" value="F:histone H3K4 methyltransferase activity"/>
    <property type="evidence" value="ECO:0007669"/>
    <property type="project" value="TreeGrafter"/>
</dbReference>
<sequence>MDVSKVLVRGCLLCDFKVGLSAAVSSRRICQAFGDSAVNERTTRRCFQKFRSRDLSLCDKARIGRSQALDDEALQAAIEEDNSQTGGELARQFNTSSETVRLHLHPLDYHLFHSLDNHLRGKSFTNEADVRQTLTDFFASHTPESYRKGIEQLETRWQKMLDADGDYFED</sequence>
<dbReference type="Gene3D" id="1.10.10.10">
    <property type="entry name" value="Winged helix-like DNA-binding domain superfamily/Winged helix DNA-binding domain"/>
    <property type="match status" value="1"/>
</dbReference>
<gene>
    <name evidence="2" type="primary">NCL1_49948</name>
    <name evidence="2" type="ORF">TNIN_498771</name>
</gene>
<dbReference type="AlphaFoldDB" id="A0A8X7CJ30"/>
<dbReference type="GO" id="GO:0005634">
    <property type="term" value="C:nucleus"/>
    <property type="evidence" value="ECO:0007669"/>
    <property type="project" value="TreeGrafter"/>
</dbReference>
<dbReference type="GO" id="GO:0003690">
    <property type="term" value="F:double-stranded DNA binding"/>
    <property type="evidence" value="ECO:0007669"/>
    <property type="project" value="TreeGrafter"/>
</dbReference>
<dbReference type="GO" id="GO:0015074">
    <property type="term" value="P:DNA integration"/>
    <property type="evidence" value="ECO:0007669"/>
    <property type="project" value="TreeGrafter"/>
</dbReference>
<comment type="caution">
    <text evidence="2">The sequence shown here is derived from an EMBL/GenBank/DDBJ whole genome shotgun (WGS) entry which is preliminary data.</text>
</comment>
<reference evidence="2" key="1">
    <citation type="submission" date="2020-08" db="EMBL/GenBank/DDBJ databases">
        <title>Multicomponent nature underlies the extraordinary mechanical properties of spider dragline silk.</title>
        <authorList>
            <person name="Kono N."/>
            <person name="Nakamura H."/>
            <person name="Mori M."/>
            <person name="Yoshida Y."/>
            <person name="Ohtoshi R."/>
            <person name="Malay A.D."/>
            <person name="Moran D.A.P."/>
            <person name="Tomita M."/>
            <person name="Numata K."/>
            <person name="Arakawa K."/>
        </authorList>
    </citation>
    <scope>NUCLEOTIDE SEQUENCE</scope>
</reference>
<dbReference type="PANTHER" id="PTHR46060">
    <property type="entry name" value="MARINER MOS1 TRANSPOSASE-LIKE PROTEIN"/>
    <property type="match status" value="1"/>
</dbReference>
<dbReference type="EMBL" id="BMAV01016574">
    <property type="protein sequence ID" value="GFY67460.1"/>
    <property type="molecule type" value="Genomic_DNA"/>
</dbReference>
<dbReference type="Pfam" id="PF17906">
    <property type="entry name" value="HTH_48"/>
    <property type="match status" value="1"/>
</dbReference>
<evidence type="ECO:0000313" key="3">
    <source>
        <dbReference type="Proteomes" id="UP000886998"/>
    </source>
</evidence>
<feature type="domain" description="Mos1 transposase HTH" evidence="1">
    <location>
        <begin position="6"/>
        <end position="54"/>
    </location>
</feature>
<dbReference type="GO" id="GO:0035861">
    <property type="term" value="C:site of double-strand break"/>
    <property type="evidence" value="ECO:0007669"/>
    <property type="project" value="TreeGrafter"/>
</dbReference>
<dbReference type="GO" id="GO:0006303">
    <property type="term" value="P:double-strand break repair via nonhomologous end joining"/>
    <property type="evidence" value="ECO:0007669"/>
    <property type="project" value="TreeGrafter"/>
</dbReference>
<proteinExistence type="predicted"/>
<dbReference type="Proteomes" id="UP000886998">
    <property type="component" value="Unassembled WGS sequence"/>
</dbReference>
<accession>A0A8X7CJ30</accession>
<protein>
    <submittedName>
        <fullName evidence="2">Histone-lysine N-methyltransferase SETMAR</fullName>
    </submittedName>
</protein>
<organism evidence="2 3">
    <name type="scientific">Trichonephila inaurata madagascariensis</name>
    <dbReference type="NCBI Taxonomy" id="2747483"/>
    <lineage>
        <taxon>Eukaryota</taxon>
        <taxon>Metazoa</taxon>
        <taxon>Ecdysozoa</taxon>
        <taxon>Arthropoda</taxon>
        <taxon>Chelicerata</taxon>
        <taxon>Arachnida</taxon>
        <taxon>Araneae</taxon>
        <taxon>Araneomorphae</taxon>
        <taxon>Entelegynae</taxon>
        <taxon>Araneoidea</taxon>
        <taxon>Nephilidae</taxon>
        <taxon>Trichonephila</taxon>
        <taxon>Trichonephila inaurata</taxon>
    </lineage>
</organism>
<dbReference type="GO" id="GO:0046975">
    <property type="term" value="F:histone H3K36 methyltransferase activity"/>
    <property type="evidence" value="ECO:0007669"/>
    <property type="project" value="TreeGrafter"/>
</dbReference>
<dbReference type="Gene3D" id="3.30.420.10">
    <property type="entry name" value="Ribonuclease H-like superfamily/Ribonuclease H"/>
    <property type="match status" value="1"/>
</dbReference>